<gene>
    <name evidence="3" type="ORF">SAMN04488556_3052</name>
</gene>
<name>A0A1I6TEM8_9EURY</name>
<feature type="transmembrane region" description="Helical" evidence="1">
    <location>
        <begin position="12"/>
        <end position="34"/>
    </location>
</feature>
<protein>
    <recommendedName>
        <fullName evidence="2">C2H2-type domain-containing protein</fullName>
    </recommendedName>
</protein>
<keyword evidence="1" id="KW-0812">Transmembrane</keyword>
<feature type="domain" description="C2H2-type" evidence="2">
    <location>
        <begin position="109"/>
        <end position="137"/>
    </location>
</feature>
<accession>A0A1I6TEM8</accession>
<evidence type="ECO:0000313" key="4">
    <source>
        <dbReference type="Proteomes" id="UP000199199"/>
    </source>
</evidence>
<proteinExistence type="predicted"/>
<dbReference type="EMBL" id="FOZS01000003">
    <property type="protein sequence ID" value="SFS87650.1"/>
    <property type="molecule type" value="Genomic_DNA"/>
</dbReference>
<dbReference type="Proteomes" id="UP000199199">
    <property type="component" value="Unassembled WGS sequence"/>
</dbReference>
<keyword evidence="1" id="KW-1133">Transmembrane helix</keyword>
<reference evidence="4" key="1">
    <citation type="submission" date="2016-10" db="EMBL/GenBank/DDBJ databases">
        <authorList>
            <person name="Varghese N."/>
            <person name="Submissions S."/>
        </authorList>
    </citation>
    <scope>NUCLEOTIDE SEQUENCE [LARGE SCALE GENOMIC DNA]</scope>
    <source>
        <strain evidence="4">DSM 22427</strain>
    </source>
</reference>
<dbReference type="PROSITE" id="PS50157">
    <property type="entry name" value="ZINC_FINGER_C2H2_2"/>
    <property type="match status" value="1"/>
</dbReference>
<dbReference type="AlphaFoldDB" id="A0A1I6TEM8"/>
<dbReference type="RefSeq" id="WP_092905696.1">
    <property type="nucleotide sequence ID" value="NZ_FOZS01000003.1"/>
</dbReference>
<evidence type="ECO:0000256" key="1">
    <source>
        <dbReference type="SAM" id="Phobius"/>
    </source>
</evidence>
<keyword evidence="4" id="KW-1185">Reference proteome</keyword>
<organism evidence="3 4">
    <name type="scientific">Halostagnicola kamekurae</name>
    <dbReference type="NCBI Taxonomy" id="619731"/>
    <lineage>
        <taxon>Archaea</taxon>
        <taxon>Methanobacteriati</taxon>
        <taxon>Methanobacteriota</taxon>
        <taxon>Stenosarchaea group</taxon>
        <taxon>Halobacteria</taxon>
        <taxon>Halobacteriales</taxon>
        <taxon>Natrialbaceae</taxon>
        <taxon>Halostagnicola</taxon>
    </lineage>
</organism>
<dbReference type="PROSITE" id="PS00028">
    <property type="entry name" value="ZINC_FINGER_C2H2_1"/>
    <property type="match status" value="1"/>
</dbReference>
<dbReference type="OrthoDB" id="9625at2157"/>
<sequence>MYVQRLKRLLEFFVIGIVFGVTEDLLAVVIATDAAVTPEVLVVVVLIAIPFAIISELVVDHPQFIHFERLAILLKRTLPGGSANEYHLKPRIHSDGHRDTVLSPKHHYHRCNLCGSDFDTGTQLHEHVERRHPKQDVRWWVVAEDPAKELRFSPE</sequence>
<evidence type="ECO:0000259" key="2">
    <source>
        <dbReference type="PROSITE" id="PS50157"/>
    </source>
</evidence>
<keyword evidence="1" id="KW-0472">Membrane</keyword>
<evidence type="ECO:0000313" key="3">
    <source>
        <dbReference type="EMBL" id="SFS87650.1"/>
    </source>
</evidence>
<dbReference type="InterPro" id="IPR013087">
    <property type="entry name" value="Znf_C2H2_type"/>
</dbReference>
<feature type="transmembrane region" description="Helical" evidence="1">
    <location>
        <begin position="40"/>
        <end position="59"/>
    </location>
</feature>